<evidence type="ECO:0000313" key="3">
    <source>
        <dbReference type="Proteomes" id="UP000252255"/>
    </source>
</evidence>
<feature type="chain" id="PRO_5016752308" evidence="1">
    <location>
        <begin position="28"/>
        <end position="102"/>
    </location>
</feature>
<accession>A0A367X6J6</accession>
<organism evidence="2 3">
    <name type="scientific">Thalassospira profundimaris</name>
    <dbReference type="NCBI Taxonomy" id="502049"/>
    <lineage>
        <taxon>Bacteria</taxon>
        <taxon>Pseudomonadati</taxon>
        <taxon>Pseudomonadota</taxon>
        <taxon>Alphaproteobacteria</taxon>
        <taxon>Rhodospirillales</taxon>
        <taxon>Thalassospiraceae</taxon>
        <taxon>Thalassospira</taxon>
    </lineage>
</organism>
<dbReference type="AlphaFoldDB" id="A0A367X6J6"/>
<dbReference type="EMBL" id="JPWI01000001">
    <property type="protein sequence ID" value="RCK49265.1"/>
    <property type="molecule type" value="Genomic_DNA"/>
</dbReference>
<reference evidence="2 3" key="1">
    <citation type="submission" date="2014-07" db="EMBL/GenBank/DDBJ databases">
        <title>Draft genome sequence of Thalassospira profundimaris PR54-5.</title>
        <authorList>
            <person name="Lai Q."/>
            <person name="Shao Z."/>
        </authorList>
    </citation>
    <scope>NUCLEOTIDE SEQUENCE [LARGE SCALE GENOMIC DNA]</scope>
    <source>
        <strain evidence="2 3">PR54-5</strain>
    </source>
</reference>
<sequence>MLKSMRSKKPVAIALICILTGTTAAVAAIRIAPKPTTDSVTINSEKPAGEVILTHQDGTIALDRDCHTFPCKLDISSLPTGEYAVMIRNGTDIEHRNALYKE</sequence>
<evidence type="ECO:0000313" key="2">
    <source>
        <dbReference type="EMBL" id="RCK49265.1"/>
    </source>
</evidence>
<evidence type="ECO:0000256" key="1">
    <source>
        <dbReference type="SAM" id="SignalP"/>
    </source>
</evidence>
<dbReference type="RefSeq" id="WP_258548584.1">
    <property type="nucleotide sequence ID" value="NZ_JPWI01000001.1"/>
</dbReference>
<gene>
    <name evidence="2" type="ORF">TH30_02805</name>
</gene>
<proteinExistence type="predicted"/>
<name>A0A367X6J6_9PROT</name>
<keyword evidence="1" id="KW-0732">Signal</keyword>
<comment type="caution">
    <text evidence="2">The sequence shown here is derived from an EMBL/GenBank/DDBJ whole genome shotgun (WGS) entry which is preliminary data.</text>
</comment>
<protein>
    <submittedName>
        <fullName evidence="2">Uncharacterized protein</fullName>
    </submittedName>
</protein>
<feature type="signal peptide" evidence="1">
    <location>
        <begin position="1"/>
        <end position="27"/>
    </location>
</feature>
<dbReference type="Proteomes" id="UP000252255">
    <property type="component" value="Unassembled WGS sequence"/>
</dbReference>